<keyword evidence="2" id="KW-1185">Reference proteome</keyword>
<feature type="non-terminal residue" evidence="1">
    <location>
        <position position="94"/>
    </location>
</feature>
<gene>
    <name evidence="1" type="ORF">DHETER_LOCUS12333</name>
</gene>
<sequence length="94" mass="10496">MANKFLLFVLVIVFLINFTFAINLKRDEQISQTSSIKKRDEQISRTFPINRKYANSSPLMKKDATCPSGSYECTDSEGGCCPNGQCCLPNFTCG</sequence>
<comment type="caution">
    <text evidence="1">The sequence shown here is derived from an EMBL/GenBank/DDBJ whole genome shotgun (WGS) entry which is preliminary data.</text>
</comment>
<organism evidence="1 2">
    <name type="scientific">Dentiscutata heterogama</name>
    <dbReference type="NCBI Taxonomy" id="1316150"/>
    <lineage>
        <taxon>Eukaryota</taxon>
        <taxon>Fungi</taxon>
        <taxon>Fungi incertae sedis</taxon>
        <taxon>Mucoromycota</taxon>
        <taxon>Glomeromycotina</taxon>
        <taxon>Glomeromycetes</taxon>
        <taxon>Diversisporales</taxon>
        <taxon>Gigasporaceae</taxon>
        <taxon>Dentiscutata</taxon>
    </lineage>
</organism>
<evidence type="ECO:0000313" key="2">
    <source>
        <dbReference type="Proteomes" id="UP000789702"/>
    </source>
</evidence>
<dbReference type="Proteomes" id="UP000789702">
    <property type="component" value="Unassembled WGS sequence"/>
</dbReference>
<accession>A0ACA9PLP6</accession>
<protein>
    <submittedName>
        <fullName evidence="1">14265_t:CDS:1</fullName>
    </submittedName>
</protein>
<name>A0ACA9PLP6_9GLOM</name>
<evidence type="ECO:0000313" key="1">
    <source>
        <dbReference type="EMBL" id="CAG8712286.1"/>
    </source>
</evidence>
<dbReference type="EMBL" id="CAJVPU010029913">
    <property type="protein sequence ID" value="CAG8712286.1"/>
    <property type="molecule type" value="Genomic_DNA"/>
</dbReference>
<proteinExistence type="predicted"/>
<reference evidence="1" key="1">
    <citation type="submission" date="2021-06" db="EMBL/GenBank/DDBJ databases">
        <authorList>
            <person name="Kallberg Y."/>
            <person name="Tangrot J."/>
            <person name="Rosling A."/>
        </authorList>
    </citation>
    <scope>NUCLEOTIDE SEQUENCE</scope>
    <source>
        <strain evidence="1">IL203A</strain>
    </source>
</reference>